<accession>A0ABQ7Y2I2</accession>
<feature type="transmembrane region" description="Helical" evidence="7">
    <location>
        <begin position="404"/>
        <end position="426"/>
    </location>
</feature>
<comment type="caution">
    <text evidence="7">Lacks conserved residue(s) required for the propagation of feature annotation.</text>
</comment>
<dbReference type="CDD" id="cd13132">
    <property type="entry name" value="MATE_eukaryotic"/>
    <property type="match status" value="1"/>
</dbReference>
<keyword evidence="5 7" id="KW-1133">Transmembrane helix</keyword>
<name>A0ABQ7Y2I2_BRANA</name>
<feature type="transmembrane region" description="Helical" evidence="7">
    <location>
        <begin position="48"/>
        <end position="69"/>
    </location>
</feature>
<evidence type="ECO:0000256" key="3">
    <source>
        <dbReference type="ARBA" id="ARBA00022448"/>
    </source>
</evidence>
<feature type="transmembrane region" description="Helical" evidence="7">
    <location>
        <begin position="377"/>
        <end position="398"/>
    </location>
</feature>
<keyword evidence="6 7" id="KW-0472">Membrane</keyword>
<comment type="subcellular location">
    <subcellularLocation>
        <location evidence="1">Membrane</location>
        <topology evidence="1">Multi-pass membrane protein</topology>
    </subcellularLocation>
</comment>
<feature type="non-terminal residue" evidence="9">
    <location>
        <position position="1"/>
    </location>
</feature>
<dbReference type="InterPro" id="IPR002528">
    <property type="entry name" value="MATE_fam"/>
</dbReference>
<gene>
    <name evidence="9" type="ORF">HID58_079614</name>
</gene>
<feature type="transmembrane region" description="Helical" evidence="7">
    <location>
        <begin position="248"/>
        <end position="271"/>
    </location>
</feature>
<dbReference type="Pfam" id="PF09331">
    <property type="entry name" value="DUF1985"/>
    <property type="match status" value="1"/>
</dbReference>
<comment type="caution">
    <text evidence="9">The sequence shown here is derived from an EMBL/GenBank/DDBJ whole genome shotgun (WGS) entry which is preliminary data.</text>
</comment>
<protein>
    <recommendedName>
        <fullName evidence="7">Protein DETOXIFICATION</fullName>
    </recommendedName>
    <alternativeName>
        <fullName evidence="7">Multidrug and toxic compound extrusion protein</fullName>
    </alternativeName>
</protein>
<evidence type="ECO:0000259" key="8">
    <source>
        <dbReference type="Pfam" id="PF09331"/>
    </source>
</evidence>
<dbReference type="EMBL" id="JAGKQM010000018">
    <property type="protein sequence ID" value="KAH0862403.1"/>
    <property type="molecule type" value="Genomic_DNA"/>
</dbReference>
<dbReference type="InterPro" id="IPR045069">
    <property type="entry name" value="MATE_euk"/>
</dbReference>
<reference evidence="9 10" key="1">
    <citation type="submission" date="2021-05" db="EMBL/GenBank/DDBJ databases">
        <title>Genome Assembly of Synthetic Allotetraploid Brassica napus Reveals Homoeologous Exchanges between Subgenomes.</title>
        <authorList>
            <person name="Davis J.T."/>
        </authorList>
    </citation>
    <scope>NUCLEOTIDE SEQUENCE [LARGE SCALE GENOMIC DNA]</scope>
    <source>
        <strain evidence="10">cv. Da-Ae</strain>
        <tissue evidence="9">Seedling</tissue>
    </source>
</reference>
<proteinExistence type="inferred from homology"/>
<keyword evidence="10" id="KW-1185">Reference proteome</keyword>
<dbReference type="InterPro" id="IPR015410">
    <property type="entry name" value="DUF1985"/>
</dbReference>
<keyword evidence="4 7" id="KW-0812">Transmembrane</keyword>
<evidence type="ECO:0000256" key="6">
    <source>
        <dbReference type="ARBA" id="ARBA00023136"/>
    </source>
</evidence>
<evidence type="ECO:0000256" key="7">
    <source>
        <dbReference type="RuleBase" id="RU004914"/>
    </source>
</evidence>
<feature type="transmembrane region" description="Helical" evidence="7">
    <location>
        <begin position="114"/>
        <end position="138"/>
    </location>
</feature>
<sequence length="609" mass="68084">SKADPIISSSPLLDDNVNDRGSISSSWVQKLIDVEESKAQIVYSLPMIFTNLFFYCIPLTSVMLASHLGQLELAAATLANSWTTVTGFAFMVGLSGALETLCGQGFGAKSYRMLGIHLQSSCIVSLVFTIFISILWFFTESVFGLIRQDPNISKQAALYMKYQAPGLLAYGFLQNILRFCQTQSIITPLVVFSFVPLVINIGISYVLPWVHWCSNSYIYFILSFSLGTYVICSDKFKDTWTGFSLESIRYVVTNLTLSLPSAAMVLEYWAFEILVVLAGLMPNPEITTSLVAICVNTEAISYMLTYGLSAAASTRVSNELGAGNVKGHDGWVGLFSNSPLIKDEFASLRFFLAASITLDSILSGVARGCGWQRVVTVINLGTFYFIGMPIAAFCGFKLKLYAKGLWIGLICGLFSQSSSLLLMTIFRKWTKLNSSRNKTLSFSPSDTMEQTILHERMFAAGEEPSGDRVNTYHKPKRIKSILDALEPEEVDFLRQTTFGKINSLAENPSFSGSFGHFVIYEIWFLFSGKPLRMSLHEFVQVTGLNCSKIPKKNCKRKKNPIKEKLYWGELFRSLKFCLHVEMIHNLEDFLKYPWGRVTFEMLVTGIKIP</sequence>
<evidence type="ECO:0000313" key="10">
    <source>
        <dbReference type="Proteomes" id="UP000824890"/>
    </source>
</evidence>
<feature type="transmembrane region" description="Helical" evidence="7">
    <location>
        <begin position="81"/>
        <end position="102"/>
    </location>
</feature>
<keyword evidence="3" id="KW-0813">Transport</keyword>
<organism evidence="9 10">
    <name type="scientific">Brassica napus</name>
    <name type="common">Rape</name>
    <dbReference type="NCBI Taxonomy" id="3708"/>
    <lineage>
        <taxon>Eukaryota</taxon>
        <taxon>Viridiplantae</taxon>
        <taxon>Streptophyta</taxon>
        <taxon>Embryophyta</taxon>
        <taxon>Tracheophyta</taxon>
        <taxon>Spermatophyta</taxon>
        <taxon>Magnoliopsida</taxon>
        <taxon>eudicotyledons</taxon>
        <taxon>Gunneridae</taxon>
        <taxon>Pentapetalae</taxon>
        <taxon>rosids</taxon>
        <taxon>malvids</taxon>
        <taxon>Brassicales</taxon>
        <taxon>Brassicaceae</taxon>
        <taxon>Brassiceae</taxon>
        <taxon>Brassica</taxon>
    </lineage>
</organism>
<evidence type="ECO:0000256" key="4">
    <source>
        <dbReference type="ARBA" id="ARBA00022692"/>
    </source>
</evidence>
<evidence type="ECO:0000313" key="9">
    <source>
        <dbReference type="EMBL" id="KAH0862403.1"/>
    </source>
</evidence>
<dbReference type="Pfam" id="PF01554">
    <property type="entry name" value="MatE"/>
    <property type="match status" value="2"/>
</dbReference>
<comment type="similarity">
    <text evidence="2 7">Belongs to the multi antimicrobial extrusion (MATE) (TC 2.A.66.1) family.</text>
</comment>
<feature type="transmembrane region" description="Helical" evidence="7">
    <location>
        <begin position="216"/>
        <end position="236"/>
    </location>
</feature>
<dbReference type="Proteomes" id="UP000824890">
    <property type="component" value="Unassembled WGS sequence"/>
</dbReference>
<evidence type="ECO:0000256" key="1">
    <source>
        <dbReference type="ARBA" id="ARBA00004141"/>
    </source>
</evidence>
<evidence type="ECO:0000256" key="2">
    <source>
        <dbReference type="ARBA" id="ARBA00010199"/>
    </source>
</evidence>
<feature type="domain" description="DUF1985" evidence="8">
    <location>
        <begin position="520"/>
        <end position="574"/>
    </location>
</feature>
<dbReference type="PANTHER" id="PTHR11206">
    <property type="entry name" value="MULTIDRUG RESISTANCE PROTEIN"/>
    <property type="match status" value="1"/>
</dbReference>
<evidence type="ECO:0000256" key="5">
    <source>
        <dbReference type="ARBA" id="ARBA00022989"/>
    </source>
</evidence>
<feature type="transmembrane region" description="Helical" evidence="7">
    <location>
        <begin position="189"/>
        <end position="210"/>
    </location>
</feature>